<proteinExistence type="predicted"/>
<evidence type="ECO:0000313" key="1">
    <source>
        <dbReference type="EMBL" id="SHK68483.1"/>
    </source>
</evidence>
<keyword evidence="2" id="KW-1185">Reference proteome</keyword>
<dbReference type="OrthoDB" id="5739856at2"/>
<dbReference type="RefSeq" id="WP_064700481.1">
    <property type="nucleotide sequence ID" value="NZ_BDEO01000011.1"/>
</dbReference>
<accession>A0A1M6UH49</accession>
<name>A0A1M6UH49_9GAMM</name>
<dbReference type="Pfam" id="PF11367">
    <property type="entry name" value="Tail_completion_gp17"/>
    <property type="match status" value="1"/>
</dbReference>
<dbReference type="AlphaFoldDB" id="A0A1M6UH49"/>
<evidence type="ECO:0008006" key="3">
    <source>
        <dbReference type="Google" id="ProtNLM"/>
    </source>
</evidence>
<protein>
    <recommendedName>
        <fullName evidence="3">DUF3168 domain-containing protein</fullName>
    </recommendedName>
</protein>
<dbReference type="EMBL" id="FRAL01000004">
    <property type="protein sequence ID" value="SHK68483.1"/>
    <property type="molecule type" value="Genomic_DNA"/>
</dbReference>
<gene>
    <name evidence="1" type="ORF">SAMN05192556_104263</name>
</gene>
<sequence length="119" mass="12948">MFPPIYALCTADSAVSELLGSRLYPAGDAPQGVALPYAVWQIIPGGAPENYLADRPDADSYTLQVDVYASSVSAAGDVTEALRDVIERHAYIVRWGALDTDPDTGNRHISFDVDWIVHR</sequence>
<dbReference type="InterPro" id="IPR021508">
    <property type="entry name" value="Gp17-like"/>
</dbReference>
<evidence type="ECO:0000313" key="2">
    <source>
        <dbReference type="Proteomes" id="UP000184248"/>
    </source>
</evidence>
<dbReference type="Proteomes" id="UP000184248">
    <property type="component" value="Unassembled WGS sequence"/>
</dbReference>
<reference evidence="2" key="1">
    <citation type="submission" date="2016-11" db="EMBL/GenBank/DDBJ databases">
        <authorList>
            <person name="Varghese N."/>
            <person name="Submissions S."/>
        </authorList>
    </citation>
    <scope>NUCLEOTIDE SEQUENCE [LARGE SCALE GENOMIC DNA]</scope>
    <source>
        <strain evidence="2">ALO Sharm</strain>
    </source>
</reference>
<organism evidence="1 2">
    <name type="scientific">Halomonas caseinilytica</name>
    <dbReference type="NCBI Taxonomy" id="438744"/>
    <lineage>
        <taxon>Bacteria</taxon>
        <taxon>Pseudomonadati</taxon>
        <taxon>Pseudomonadota</taxon>
        <taxon>Gammaproteobacteria</taxon>
        <taxon>Oceanospirillales</taxon>
        <taxon>Halomonadaceae</taxon>
        <taxon>Halomonas</taxon>
    </lineage>
</organism>